<accession>A0A6M5YTC2</accession>
<dbReference type="CDD" id="cd00093">
    <property type="entry name" value="HTH_XRE"/>
    <property type="match status" value="1"/>
</dbReference>
<protein>
    <recommendedName>
        <fullName evidence="1">HTH cro/C1-type domain-containing protein</fullName>
    </recommendedName>
</protein>
<dbReference type="RefSeq" id="WP_227254395.1">
    <property type="nucleotide sequence ID" value="NZ_CP053452.2"/>
</dbReference>
<evidence type="ECO:0000313" key="3">
    <source>
        <dbReference type="Proteomes" id="UP000503447"/>
    </source>
</evidence>
<dbReference type="InterPro" id="IPR001387">
    <property type="entry name" value="Cro/C1-type_HTH"/>
</dbReference>
<reference evidence="3" key="1">
    <citation type="submission" date="2020-05" db="EMBL/GenBank/DDBJ databases">
        <title>Frigoriglobus tundricola gen. nov., sp. nov., a psychrotolerant cellulolytic planctomycete of the family Gemmataceae with two divergent copies of 16S rRNA gene.</title>
        <authorList>
            <person name="Kulichevskaya I.S."/>
            <person name="Ivanova A.A."/>
            <person name="Naumoff D.G."/>
            <person name="Beletsky A.V."/>
            <person name="Rijpstra W.I.C."/>
            <person name="Sinninghe Damste J.S."/>
            <person name="Mardanov A.V."/>
            <person name="Ravin N.V."/>
            <person name="Dedysh S.N."/>
        </authorList>
    </citation>
    <scope>NUCLEOTIDE SEQUENCE [LARGE SCALE GENOMIC DNA]</scope>
    <source>
        <strain evidence="3">PL17</strain>
    </source>
</reference>
<dbReference type="InterPro" id="IPR010982">
    <property type="entry name" value="Lambda_DNA-bd_dom_sf"/>
</dbReference>
<dbReference type="GO" id="GO:0003677">
    <property type="term" value="F:DNA binding"/>
    <property type="evidence" value="ECO:0007669"/>
    <property type="project" value="InterPro"/>
</dbReference>
<organism evidence="2 3">
    <name type="scientific">Frigoriglobus tundricola</name>
    <dbReference type="NCBI Taxonomy" id="2774151"/>
    <lineage>
        <taxon>Bacteria</taxon>
        <taxon>Pseudomonadati</taxon>
        <taxon>Planctomycetota</taxon>
        <taxon>Planctomycetia</taxon>
        <taxon>Gemmatales</taxon>
        <taxon>Gemmataceae</taxon>
        <taxon>Frigoriglobus</taxon>
    </lineage>
</organism>
<gene>
    <name evidence="2" type="ORF">FTUN_4818</name>
</gene>
<dbReference type="SUPFAM" id="SSF47413">
    <property type="entry name" value="lambda repressor-like DNA-binding domains"/>
    <property type="match status" value="1"/>
</dbReference>
<evidence type="ECO:0000259" key="1">
    <source>
        <dbReference type="PROSITE" id="PS50943"/>
    </source>
</evidence>
<sequence>MNQIGDTARYVRERLGMTQRAAAAALGVSAVHLSNVERGRADPSSSLLSRFKTVYGIDVYVLSYCLEDESRDMPAGLREARRHLADALRQGLREPEVCQNRGG</sequence>
<dbReference type="SMART" id="SM00530">
    <property type="entry name" value="HTH_XRE"/>
    <property type="match status" value="1"/>
</dbReference>
<dbReference type="Gene3D" id="1.10.260.40">
    <property type="entry name" value="lambda repressor-like DNA-binding domains"/>
    <property type="match status" value="1"/>
</dbReference>
<dbReference type="Proteomes" id="UP000503447">
    <property type="component" value="Chromosome"/>
</dbReference>
<evidence type="ECO:0000313" key="2">
    <source>
        <dbReference type="EMBL" id="QJW97248.1"/>
    </source>
</evidence>
<dbReference type="EMBL" id="CP053452">
    <property type="protein sequence ID" value="QJW97248.1"/>
    <property type="molecule type" value="Genomic_DNA"/>
</dbReference>
<dbReference type="PROSITE" id="PS50943">
    <property type="entry name" value="HTH_CROC1"/>
    <property type="match status" value="1"/>
</dbReference>
<keyword evidence="3" id="KW-1185">Reference proteome</keyword>
<proteinExistence type="predicted"/>
<dbReference type="AlphaFoldDB" id="A0A6M5YTC2"/>
<dbReference type="KEGG" id="ftj:FTUN_4818"/>
<feature type="domain" description="HTH cro/C1-type" evidence="1">
    <location>
        <begin position="9"/>
        <end position="62"/>
    </location>
</feature>
<dbReference type="Pfam" id="PF13560">
    <property type="entry name" value="HTH_31"/>
    <property type="match status" value="1"/>
</dbReference>
<name>A0A6M5YTC2_9BACT</name>